<evidence type="ECO:0000256" key="2">
    <source>
        <dbReference type="ARBA" id="ARBA00023136"/>
    </source>
</evidence>
<protein>
    <submittedName>
        <fullName evidence="6">Uncharacterized protein</fullName>
    </submittedName>
</protein>
<evidence type="ECO:0000256" key="3">
    <source>
        <dbReference type="ARBA" id="ARBA00023140"/>
    </source>
</evidence>
<name>A0A0C3CQ09_HEBCY</name>
<keyword evidence="3" id="KW-0576">Peroxisome</keyword>
<keyword evidence="7" id="KW-1185">Reference proteome</keyword>
<sequence length="375" mass="42785">MTSISFPHQMPHRTEDSHHEDQYYSPSFDTSSFQMNPLSSHPPRTPRTSMHASSSNNYSSSIYEEKVESEEKVDVEDIEIDHEEEKVQDAGKRVTREEIVREMIVTSNGRDKVFKLIQYSIRLGLFFHFSLTGSRLLRRPTRPLWEQDIVRRLQETASGLSFTRKLMLLFNWLHPLTQILAQQSVPFSAEVSTEKAKKVEKPFLHTLLYAPPPVLLELVHATADDVYTWSRLGLLGKGIGERAGRFSDWCWLIATLVGLVENGVERQMIGSLQKQVEGRLYNESMTGATAKSKPKTTKLDEKELSRLRNQDYWLQITRAKLVMDLIFVSFDLFNIKRGSDGVKAFTGLSSAILSSAKLYDRHKSTLLKSVLSSSS</sequence>
<keyword evidence="1" id="KW-0962">Peroxisome biogenesis</keyword>
<evidence type="ECO:0000256" key="1">
    <source>
        <dbReference type="ARBA" id="ARBA00022593"/>
    </source>
</evidence>
<feature type="region of interest" description="Disordered" evidence="5">
    <location>
        <begin position="1"/>
        <end position="74"/>
    </location>
</feature>
<dbReference type="AlphaFoldDB" id="A0A0C3CQ09"/>
<dbReference type="STRING" id="686832.A0A0C3CQ09"/>
<gene>
    <name evidence="6" type="ORF">M413DRAFT_441036</name>
</gene>
<feature type="compositionally biased region" description="Basic and acidic residues" evidence="5">
    <location>
        <begin position="63"/>
        <end position="72"/>
    </location>
</feature>
<evidence type="ECO:0000256" key="5">
    <source>
        <dbReference type="SAM" id="MobiDB-lite"/>
    </source>
</evidence>
<comment type="subcellular location">
    <subcellularLocation>
        <location evidence="4">Peroxisome membrane</location>
    </subcellularLocation>
</comment>
<feature type="compositionally biased region" description="Low complexity" evidence="5">
    <location>
        <begin position="53"/>
        <end position="62"/>
    </location>
</feature>
<dbReference type="Pfam" id="PF05648">
    <property type="entry name" value="PEX11"/>
    <property type="match status" value="1"/>
</dbReference>
<dbReference type="Proteomes" id="UP000053424">
    <property type="component" value="Unassembled WGS sequence"/>
</dbReference>
<dbReference type="OrthoDB" id="411017at2759"/>
<organism evidence="6 7">
    <name type="scientific">Hebeloma cylindrosporum</name>
    <dbReference type="NCBI Taxonomy" id="76867"/>
    <lineage>
        <taxon>Eukaryota</taxon>
        <taxon>Fungi</taxon>
        <taxon>Dikarya</taxon>
        <taxon>Basidiomycota</taxon>
        <taxon>Agaricomycotina</taxon>
        <taxon>Agaricomycetes</taxon>
        <taxon>Agaricomycetidae</taxon>
        <taxon>Agaricales</taxon>
        <taxon>Agaricineae</taxon>
        <taxon>Hymenogastraceae</taxon>
        <taxon>Hebeloma</taxon>
    </lineage>
</organism>
<reference evidence="7" key="2">
    <citation type="submission" date="2015-01" db="EMBL/GenBank/DDBJ databases">
        <title>Evolutionary Origins and Diversification of the Mycorrhizal Mutualists.</title>
        <authorList>
            <consortium name="DOE Joint Genome Institute"/>
            <consortium name="Mycorrhizal Genomics Consortium"/>
            <person name="Kohler A."/>
            <person name="Kuo A."/>
            <person name="Nagy L.G."/>
            <person name="Floudas D."/>
            <person name="Copeland A."/>
            <person name="Barry K.W."/>
            <person name="Cichocki N."/>
            <person name="Veneault-Fourrey C."/>
            <person name="LaButti K."/>
            <person name="Lindquist E.A."/>
            <person name="Lipzen A."/>
            <person name="Lundell T."/>
            <person name="Morin E."/>
            <person name="Murat C."/>
            <person name="Riley R."/>
            <person name="Ohm R."/>
            <person name="Sun H."/>
            <person name="Tunlid A."/>
            <person name="Henrissat B."/>
            <person name="Grigoriev I.V."/>
            <person name="Hibbett D.S."/>
            <person name="Martin F."/>
        </authorList>
    </citation>
    <scope>NUCLEOTIDE SEQUENCE [LARGE SCALE GENOMIC DNA]</scope>
    <source>
        <strain evidence="7">h7</strain>
    </source>
</reference>
<feature type="compositionally biased region" description="Polar residues" evidence="5">
    <location>
        <begin position="24"/>
        <end position="39"/>
    </location>
</feature>
<evidence type="ECO:0000313" key="6">
    <source>
        <dbReference type="EMBL" id="KIM45976.1"/>
    </source>
</evidence>
<dbReference type="EMBL" id="KN831771">
    <property type="protein sequence ID" value="KIM45976.1"/>
    <property type="molecule type" value="Genomic_DNA"/>
</dbReference>
<reference evidence="6 7" key="1">
    <citation type="submission" date="2014-04" db="EMBL/GenBank/DDBJ databases">
        <authorList>
            <consortium name="DOE Joint Genome Institute"/>
            <person name="Kuo A."/>
            <person name="Gay G."/>
            <person name="Dore J."/>
            <person name="Kohler A."/>
            <person name="Nagy L.G."/>
            <person name="Floudas D."/>
            <person name="Copeland A."/>
            <person name="Barry K.W."/>
            <person name="Cichocki N."/>
            <person name="Veneault-Fourrey C."/>
            <person name="LaButti K."/>
            <person name="Lindquist E.A."/>
            <person name="Lipzen A."/>
            <person name="Lundell T."/>
            <person name="Morin E."/>
            <person name="Murat C."/>
            <person name="Sun H."/>
            <person name="Tunlid A."/>
            <person name="Henrissat B."/>
            <person name="Grigoriev I.V."/>
            <person name="Hibbett D.S."/>
            <person name="Martin F."/>
            <person name="Nordberg H.P."/>
            <person name="Cantor M.N."/>
            <person name="Hua S.X."/>
        </authorList>
    </citation>
    <scope>NUCLEOTIDE SEQUENCE [LARGE SCALE GENOMIC DNA]</scope>
    <source>
        <strain evidence="7">h7</strain>
    </source>
</reference>
<accession>A0A0C3CQ09</accession>
<dbReference type="GO" id="GO:0016559">
    <property type="term" value="P:peroxisome fission"/>
    <property type="evidence" value="ECO:0007669"/>
    <property type="project" value="InterPro"/>
</dbReference>
<dbReference type="PANTHER" id="PTHR12652">
    <property type="entry name" value="PEROXISOMAL BIOGENESIS FACTOR 11"/>
    <property type="match status" value="1"/>
</dbReference>
<proteinExistence type="predicted"/>
<evidence type="ECO:0000313" key="7">
    <source>
        <dbReference type="Proteomes" id="UP000053424"/>
    </source>
</evidence>
<dbReference type="HOGENOM" id="CLU_059609_0_0_1"/>
<feature type="compositionally biased region" description="Basic and acidic residues" evidence="5">
    <location>
        <begin position="12"/>
        <end position="22"/>
    </location>
</feature>
<dbReference type="InterPro" id="IPR008733">
    <property type="entry name" value="PEX11"/>
</dbReference>
<keyword evidence="2" id="KW-0472">Membrane</keyword>
<evidence type="ECO:0000256" key="4">
    <source>
        <dbReference type="ARBA" id="ARBA00046271"/>
    </source>
</evidence>
<dbReference type="GO" id="GO:0005778">
    <property type="term" value="C:peroxisomal membrane"/>
    <property type="evidence" value="ECO:0007669"/>
    <property type="project" value="UniProtKB-SubCell"/>
</dbReference>
<dbReference type="PANTHER" id="PTHR12652:SF19">
    <property type="entry name" value="PEROXISOMAL BIOGENESIS FACTOR 11"/>
    <property type="match status" value="1"/>
</dbReference>